<reference evidence="2 3" key="1">
    <citation type="journal article" date="2012" name="Eukaryot. Cell">
        <title>Genome sequence of the fungus Glarea lozoyensis: the first genome sequence of a species from the Helotiaceae family.</title>
        <authorList>
            <person name="Youssar L."/>
            <person name="Gruening B.A."/>
            <person name="Erxleben A."/>
            <person name="Guenther S."/>
            <person name="Huettel W."/>
        </authorList>
    </citation>
    <scope>NUCLEOTIDE SEQUENCE [LARGE SCALE GENOMIC DNA]</scope>
    <source>
        <strain evidence="3">ATCC 74030 / MF5533</strain>
    </source>
</reference>
<evidence type="ECO:0000313" key="3">
    <source>
        <dbReference type="Proteomes" id="UP000005446"/>
    </source>
</evidence>
<feature type="compositionally biased region" description="Basic and acidic residues" evidence="1">
    <location>
        <begin position="234"/>
        <end position="247"/>
    </location>
</feature>
<feature type="compositionally biased region" description="Basic residues" evidence="1">
    <location>
        <begin position="294"/>
        <end position="307"/>
    </location>
</feature>
<dbReference type="OrthoDB" id="3556075at2759"/>
<dbReference type="HOGENOM" id="CLU_906290_0_0_1"/>
<feature type="compositionally biased region" description="Basic and acidic residues" evidence="1">
    <location>
        <begin position="267"/>
        <end position="293"/>
    </location>
</feature>
<gene>
    <name evidence="2" type="ORF">M7I_0470</name>
</gene>
<dbReference type="AlphaFoldDB" id="H0EDL5"/>
<keyword evidence="3" id="KW-1185">Reference proteome</keyword>
<proteinExistence type="predicted"/>
<protein>
    <submittedName>
        <fullName evidence="2">Uncharacterized protein</fullName>
    </submittedName>
</protein>
<comment type="caution">
    <text evidence="2">The sequence shown here is derived from an EMBL/GenBank/DDBJ whole genome shotgun (WGS) entry which is preliminary data.</text>
</comment>
<dbReference type="InParanoid" id="H0EDL5"/>
<organism evidence="2 3">
    <name type="scientific">Glarea lozoyensis (strain ATCC 74030 / MF5533)</name>
    <dbReference type="NCBI Taxonomy" id="1104152"/>
    <lineage>
        <taxon>Eukaryota</taxon>
        <taxon>Fungi</taxon>
        <taxon>Dikarya</taxon>
        <taxon>Ascomycota</taxon>
        <taxon>Pezizomycotina</taxon>
        <taxon>Leotiomycetes</taxon>
        <taxon>Helotiales</taxon>
        <taxon>Helotiaceae</taxon>
        <taxon>Glarea</taxon>
    </lineage>
</organism>
<sequence>MSKSIKETSVRSPFLGKELTDEDLQTRYAEYLLTDPKLPTITTSADGATITVTSYFEDAEPKELSVVLEEERAPEIEVQPEDIDAFNLYTPDEEQSEIDWDEQVKEAPKPAPVVVREKLSGPAALRAKHLKALLSTKEYLLRTAKRVLEEQASLPQALDGDDAQPTRDAILAELHLYSIGINTRKWAHKKQLLDDQIAFAATDAGKAADMVLDAEMKAQRKLKDKEKKQRQREKKAAEMAKKNEVVKGKGGKKGKGADAGKGGIKMGRHEVRDKVKGKSDGKGKGRVEKNEKAGRRRGKKGGNKGRD</sequence>
<feature type="region of interest" description="Disordered" evidence="1">
    <location>
        <begin position="220"/>
        <end position="307"/>
    </location>
</feature>
<evidence type="ECO:0000313" key="2">
    <source>
        <dbReference type="EMBL" id="EHL03255.1"/>
    </source>
</evidence>
<evidence type="ECO:0000256" key="1">
    <source>
        <dbReference type="SAM" id="MobiDB-lite"/>
    </source>
</evidence>
<dbReference type="Proteomes" id="UP000005446">
    <property type="component" value="Unassembled WGS sequence"/>
</dbReference>
<name>H0EDL5_GLAL7</name>
<accession>H0EDL5</accession>
<dbReference type="EMBL" id="AGUE01000010">
    <property type="protein sequence ID" value="EHL03255.1"/>
    <property type="molecule type" value="Genomic_DNA"/>
</dbReference>